<evidence type="ECO:0000259" key="2">
    <source>
        <dbReference type="PROSITE" id="PS50405"/>
    </source>
</evidence>
<protein>
    <recommendedName>
        <fullName evidence="2">GST C-terminal domain-containing protein</fullName>
    </recommendedName>
</protein>
<dbReference type="CDD" id="cd03191">
    <property type="entry name" value="GST_C_Zeta"/>
    <property type="match status" value="1"/>
</dbReference>
<accession>A0A9Q1JS04</accession>
<dbReference type="InterPro" id="IPR004046">
    <property type="entry name" value="GST_C"/>
</dbReference>
<dbReference type="GO" id="GO:0016034">
    <property type="term" value="F:maleylacetoacetate isomerase activity"/>
    <property type="evidence" value="ECO:0007669"/>
    <property type="project" value="TreeGrafter"/>
</dbReference>
<evidence type="ECO:0000313" key="4">
    <source>
        <dbReference type="Proteomes" id="UP001153076"/>
    </source>
</evidence>
<evidence type="ECO:0000256" key="1">
    <source>
        <dbReference type="SAM" id="Phobius"/>
    </source>
</evidence>
<keyword evidence="1" id="KW-1133">Transmembrane helix</keyword>
<sequence length="169" mass="18470">MNAVLGLVANIVASSIQPLQNISVLVSKKKICCSVVSHFFRPTVVLVFFSQCIAVFDIALLLLLKVQNYIEGKLGPDDRLSWAQTQVTRGLAALEKLLKGHAGKYATGNEIALADLFLAPQIGSTKRFNINMAEFPLLKRLNDAYSDVPAFRNAEPQKQPDAPDDVKSS</sequence>
<reference evidence="3" key="1">
    <citation type="submission" date="2022-04" db="EMBL/GenBank/DDBJ databases">
        <title>Carnegiea gigantea Genome sequencing and assembly v2.</title>
        <authorList>
            <person name="Copetti D."/>
            <person name="Sanderson M.J."/>
            <person name="Burquez A."/>
            <person name="Wojciechowski M.F."/>
        </authorList>
    </citation>
    <scope>NUCLEOTIDE SEQUENCE</scope>
    <source>
        <strain evidence="3">SGP5-SGP5p</strain>
        <tissue evidence="3">Aerial part</tissue>
    </source>
</reference>
<dbReference type="PROSITE" id="PS50405">
    <property type="entry name" value="GST_CTER"/>
    <property type="match status" value="1"/>
</dbReference>
<dbReference type="InterPro" id="IPR010987">
    <property type="entry name" value="Glutathione-S-Trfase_C-like"/>
</dbReference>
<dbReference type="InterPro" id="IPR036282">
    <property type="entry name" value="Glutathione-S-Trfase_C_sf"/>
</dbReference>
<dbReference type="GO" id="GO:0006559">
    <property type="term" value="P:L-phenylalanine catabolic process"/>
    <property type="evidence" value="ECO:0007669"/>
    <property type="project" value="TreeGrafter"/>
</dbReference>
<dbReference type="AlphaFoldDB" id="A0A9Q1JS04"/>
<keyword evidence="4" id="KW-1185">Reference proteome</keyword>
<dbReference type="GO" id="GO:0004364">
    <property type="term" value="F:glutathione transferase activity"/>
    <property type="evidence" value="ECO:0007669"/>
    <property type="project" value="TreeGrafter"/>
</dbReference>
<gene>
    <name evidence="3" type="ORF">Cgig2_017987</name>
</gene>
<proteinExistence type="predicted"/>
<dbReference type="GO" id="GO:0006749">
    <property type="term" value="P:glutathione metabolic process"/>
    <property type="evidence" value="ECO:0007669"/>
    <property type="project" value="TreeGrafter"/>
</dbReference>
<dbReference type="PANTHER" id="PTHR42673">
    <property type="entry name" value="MALEYLACETOACETATE ISOMERASE"/>
    <property type="match status" value="1"/>
</dbReference>
<dbReference type="InterPro" id="IPR034330">
    <property type="entry name" value="GST_Zeta_C"/>
</dbReference>
<dbReference type="Pfam" id="PF14497">
    <property type="entry name" value="GST_C_3"/>
    <property type="match status" value="1"/>
</dbReference>
<feature type="domain" description="GST C-terminal" evidence="2">
    <location>
        <begin position="1"/>
        <end position="164"/>
    </location>
</feature>
<dbReference type="Proteomes" id="UP001153076">
    <property type="component" value="Unassembled WGS sequence"/>
</dbReference>
<dbReference type="EMBL" id="JAKOGI010000844">
    <property type="protein sequence ID" value="KAJ8429937.1"/>
    <property type="molecule type" value="Genomic_DNA"/>
</dbReference>
<feature type="transmembrane region" description="Helical" evidence="1">
    <location>
        <begin position="42"/>
        <end position="64"/>
    </location>
</feature>
<evidence type="ECO:0000313" key="3">
    <source>
        <dbReference type="EMBL" id="KAJ8429937.1"/>
    </source>
</evidence>
<dbReference type="OrthoDB" id="4951845at2759"/>
<keyword evidence="1" id="KW-0812">Transmembrane</keyword>
<dbReference type="Gene3D" id="1.20.1050.10">
    <property type="match status" value="1"/>
</dbReference>
<dbReference type="SUPFAM" id="SSF47616">
    <property type="entry name" value="GST C-terminal domain-like"/>
    <property type="match status" value="1"/>
</dbReference>
<name>A0A9Q1JS04_9CARY</name>
<comment type="caution">
    <text evidence="3">The sequence shown here is derived from an EMBL/GenBank/DDBJ whole genome shotgun (WGS) entry which is preliminary data.</text>
</comment>
<dbReference type="PANTHER" id="PTHR42673:SF4">
    <property type="entry name" value="MALEYLACETOACETATE ISOMERASE"/>
    <property type="match status" value="1"/>
</dbReference>
<keyword evidence="1" id="KW-0472">Membrane</keyword>
<organism evidence="3 4">
    <name type="scientific">Carnegiea gigantea</name>
    <dbReference type="NCBI Taxonomy" id="171969"/>
    <lineage>
        <taxon>Eukaryota</taxon>
        <taxon>Viridiplantae</taxon>
        <taxon>Streptophyta</taxon>
        <taxon>Embryophyta</taxon>
        <taxon>Tracheophyta</taxon>
        <taxon>Spermatophyta</taxon>
        <taxon>Magnoliopsida</taxon>
        <taxon>eudicotyledons</taxon>
        <taxon>Gunneridae</taxon>
        <taxon>Pentapetalae</taxon>
        <taxon>Caryophyllales</taxon>
        <taxon>Cactineae</taxon>
        <taxon>Cactaceae</taxon>
        <taxon>Cactoideae</taxon>
        <taxon>Echinocereeae</taxon>
        <taxon>Carnegiea</taxon>
    </lineage>
</organism>